<proteinExistence type="predicted"/>
<organism evidence="1 2">
    <name type="scientific">Violaceomyces palustris</name>
    <dbReference type="NCBI Taxonomy" id="1673888"/>
    <lineage>
        <taxon>Eukaryota</taxon>
        <taxon>Fungi</taxon>
        <taxon>Dikarya</taxon>
        <taxon>Basidiomycota</taxon>
        <taxon>Ustilaginomycotina</taxon>
        <taxon>Ustilaginomycetes</taxon>
        <taxon>Violaceomycetales</taxon>
        <taxon>Violaceomycetaceae</taxon>
        <taxon>Violaceomyces</taxon>
    </lineage>
</organism>
<evidence type="ECO:0000313" key="1">
    <source>
        <dbReference type="EMBL" id="PWN52009.1"/>
    </source>
</evidence>
<protein>
    <submittedName>
        <fullName evidence="1">Uncharacterized protein</fullName>
    </submittedName>
</protein>
<evidence type="ECO:0000313" key="2">
    <source>
        <dbReference type="Proteomes" id="UP000245626"/>
    </source>
</evidence>
<sequence>MLLIPEQHRVRGRVQKNHFKVPNRILVENGQMDFSDFPAPSFKDKHLLRASLRAIFQRHSILRSRLESTVCMHPGTPKHRHICGVAEPCRFRKLDIERWPSEITNKAATTSHSSLLDHYELEAVMAYYVFVEKRLFPSGRFQEWRLLQTSRRSTSADPLFHMRAFLLAFVGKNWKYGLGGWNMQDLKSLGYQSQIKILSDWMRKVLHERSRVAMARGRSRDLWRSGETDTPVDSDEELNLDGRHAGRAESMDKPTSGSGPFEKVEIKVKLEPLGDEAAVWQEQGDACSGKAKGDALSACLNRLWPPWHYEGGQALRDSNAPLMSRPVKVGIDRFITRTKANPRMRIVEKEGYKVAAGSRRLKHCDFAGQNTILEGGDIGSQNSGCPIQKPASVALGVEGSLNPFPLPFGSVDLHCTPGVETSAGHTKSSSGYVMTDNFSDGDSGPEEIPSRVSRRRRRIRQGKLNLSAFPARPDVGLRTKVELVEADGDAPPEELPTMVLRPKRAARSWRNGRSVKPSLAAESQTSSSYGLYPRKGLGPTTDHGIVSIDCN</sequence>
<keyword evidence="2" id="KW-1185">Reference proteome</keyword>
<accession>A0ACD0P1U3</accession>
<name>A0ACD0P1U3_9BASI</name>
<gene>
    <name evidence="1" type="ORF">IE53DRAFT_378487</name>
</gene>
<dbReference type="EMBL" id="KZ819802">
    <property type="protein sequence ID" value="PWN52009.1"/>
    <property type="molecule type" value="Genomic_DNA"/>
</dbReference>
<dbReference type="Proteomes" id="UP000245626">
    <property type="component" value="Unassembled WGS sequence"/>
</dbReference>
<reference evidence="1 2" key="1">
    <citation type="journal article" date="2018" name="Mol. Biol. Evol.">
        <title>Broad Genomic Sampling Reveals a Smut Pathogenic Ancestry of the Fungal Clade Ustilaginomycotina.</title>
        <authorList>
            <person name="Kijpornyongpan T."/>
            <person name="Mondo S.J."/>
            <person name="Barry K."/>
            <person name="Sandor L."/>
            <person name="Lee J."/>
            <person name="Lipzen A."/>
            <person name="Pangilinan J."/>
            <person name="LaButti K."/>
            <person name="Hainaut M."/>
            <person name="Henrissat B."/>
            <person name="Grigoriev I.V."/>
            <person name="Spatafora J.W."/>
            <person name="Aime M.C."/>
        </authorList>
    </citation>
    <scope>NUCLEOTIDE SEQUENCE [LARGE SCALE GENOMIC DNA]</scope>
    <source>
        <strain evidence="1 2">SA 807</strain>
    </source>
</reference>